<evidence type="ECO:0000313" key="1">
    <source>
        <dbReference type="EMBL" id="PRQ38983.1"/>
    </source>
</evidence>
<evidence type="ECO:0000313" key="2">
    <source>
        <dbReference type="Proteomes" id="UP000238479"/>
    </source>
</evidence>
<reference evidence="1 2" key="1">
    <citation type="journal article" date="2018" name="Nat. Genet.">
        <title>The Rosa genome provides new insights in the design of modern roses.</title>
        <authorList>
            <person name="Bendahmane M."/>
        </authorList>
    </citation>
    <scope>NUCLEOTIDE SEQUENCE [LARGE SCALE GENOMIC DNA]</scope>
    <source>
        <strain evidence="2">cv. Old Blush</strain>
    </source>
</reference>
<gene>
    <name evidence="1" type="ORF">RchiOBHm_Chr4g0420041</name>
</gene>
<dbReference type="PANTHER" id="PTHR47951:SF7">
    <property type="entry name" value="FLAVONOID 3',5'-HYDROXYLASE-LIKE ISOFORM X1"/>
    <property type="match status" value="1"/>
</dbReference>
<dbReference type="GO" id="GO:0005506">
    <property type="term" value="F:iron ion binding"/>
    <property type="evidence" value="ECO:0007669"/>
    <property type="project" value="InterPro"/>
</dbReference>
<dbReference type="AlphaFoldDB" id="A0A2P6QXQ2"/>
<dbReference type="Proteomes" id="UP000238479">
    <property type="component" value="Chromosome 4"/>
</dbReference>
<dbReference type="Gene3D" id="1.10.630.10">
    <property type="entry name" value="Cytochrome P450"/>
    <property type="match status" value="1"/>
</dbReference>
<accession>A0A2P6QXQ2</accession>
<dbReference type="GO" id="GO:0004497">
    <property type="term" value="F:monooxygenase activity"/>
    <property type="evidence" value="ECO:0007669"/>
    <property type="project" value="InterPro"/>
</dbReference>
<proteinExistence type="predicted"/>
<organism evidence="1 2">
    <name type="scientific">Rosa chinensis</name>
    <name type="common">China rose</name>
    <dbReference type="NCBI Taxonomy" id="74649"/>
    <lineage>
        <taxon>Eukaryota</taxon>
        <taxon>Viridiplantae</taxon>
        <taxon>Streptophyta</taxon>
        <taxon>Embryophyta</taxon>
        <taxon>Tracheophyta</taxon>
        <taxon>Spermatophyta</taxon>
        <taxon>Magnoliopsida</taxon>
        <taxon>eudicotyledons</taxon>
        <taxon>Gunneridae</taxon>
        <taxon>Pentapetalae</taxon>
        <taxon>rosids</taxon>
        <taxon>fabids</taxon>
        <taxon>Rosales</taxon>
        <taxon>Rosaceae</taxon>
        <taxon>Rosoideae</taxon>
        <taxon>Rosoideae incertae sedis</taxon>
        <taxon>Rosa</taxon>
    </lineage>
</organism>
<dbReference type="SUPFAM" id="SSF48264">
    <property type="entry name" value="Cytochrome P450"/>
    <property type="match status" value="1"/>
</dbReference>
<dbReference type="OMA" id="GMHKEMK"/>
<sequence length="116" mass="13119">MLDPIEFRKVVEEMIELLEKPNVSDFFLALARFDIQGIGSQAKKLLSVTEKKNLYSTIEAQMNKAQNERVPEGFLQFLLENNNHQDSATMLMIQQMKALLMDIVVGGTDTTAITVE</sequence>
<dbReference type="GO" id="GO:0016705">
    <property type="term" value="F:oxidoreductase activity, acting on paired donors, with incorporation or reduction of molecular oxygen"/>
    <property type="evidence" value="ECO:0007669"/>
    <property type="project" value="InterPro"/>
</dbReference>
<dbReference type="Gramene" id="PRQ38983">
    <property type="protein sequence ID" value="PRQ38983"/>
    <property type="gene ID" value="RchiOBHm_Chr4g0420041"/>
</dbReference>
<dbReference type="GO" id="GO:0020037">
    <property type="term" value="F:heme binding"/>
    <property type="evidence" value="ECO:0007669"/>
    <property type="project" value="InterPro"/>
</dbReference>
<name>A0A2P6QXQ2_ROSCH</name>
<dbReference type="InterPro" id="IPR001128">
    <property type="entry name" value="Cyt_P450"/>
</dbReference>
<protein>
    <submittedName>
        <fullName evidence="1">Putative cytochrome P450</fullName>
    </submittedName>
</protein>
<dbReference type="InterPro" id="IPR036396">
    <property type="entry name" value="Cyt_P450_sf"/>
</dbReference>
<dbReference type="STRING" id="74649.A0A2P6QXQ2"/>
<comment type="caution">
    <text evidence="1">The sequence shown here is derived from an EMBL/GenBank/DDBJ whole genome shotgun (WGS) entry which is preliminary data.</text>
</comment>
<keyword evidence="2" id="KW-1185">Reference proteome</keyword>
<dbReference type="Pfam" id="PF00067">
    <property type="entry name" value="p450"/>
    <property type="match status" value="1"/>
</dbReference>
<dbReference type="PANTHER" id="PTHR47951">
    <property type="entry name" value="OS08G0547900 PROTEIN"/>
    <property type="match status" value="1"/>
</dbReference>
<dbReference type="EMBL" id="PDCK01000042">
    <property type="protein sequence ID" value="PRQ38983.1"/>
    <property type="molecule type" value="Genomic_DNA"/>
</dbReference>